<gene>
    <name evidence="3" type="ORF">EJ903_22585</name>
</gene>
<proteinExistence type="predicted"/>
<organism evidence="3 4">
    <name type="scientific">Azospirillum griseum</name>
    <dbReference type="NCBI Taxonomy" id="2496639"/>
    <lineage>
        <taxon>Bacteria</taxon>
        <taxon>Pseudomonadati</taxon>
        <taxon>Pseudomonadota</taxon>
        <taxon>Alphaproteobacteria</taxon>
        <taxon>Rhodospirillales</taxon>
        <taxon>Azospirillaceae</taxon>
        <taxon>Azospirillum</taxon>
    </lineage>
</organism>
<protein>
    <recommendedName>
        <fullName evidence="5">DUF4384 domain-containing protein</fullName>
    </recommendedName>
</protein>
<evidence type="ECO:0000256" key="1">
    <source>
        <dbReference type="SAM" id="MobiDB-lite"/>
    </source>
</evidence>
<keyword evidence="4" id="KW-1185">Reference proteome</keyword>
<dbReference type="RefSeq" id="WP_126619719.1">
    <property type="nucleotide sequence ID" value="NZ_JBHUCY010000014.1"/>
</dbReference>
<evidence type="ECO:0000313" key="4">
    <source>
        <dbReference type="Proteomes" id="UP000277007"/>
    </source>
</evidence>
<evidence type="ECO:0008006" key="5">
    <source>
        <dbReference type="Google" id="ProtNLM"/>
    </source>
</evidence>
<comment type="caution">
    <text evidence="3">The sequence shown here is derived from an EMBL/GenBank/DDBJ whole genome shotgun (WGS) entry which is preliminary data.</text>
</comment>
<reference evidence="3 4" key="1">
    <citation type="submission" date="2018-12" db="EMBL/GenBank/DDBJ databases">
        <authorList>
            <person name="Yang Y."/>
        </authorList>
    </citation>
    <scope>NUCLEOTIDE SEQUENCE [LARGE SCALE GENOMIC DNA]</scope>
    <source>
        <strain evidence="3 4">L-25-5w-1</strain>
    </source>
</reference>
<accession>A0A431VB91</accession>
<dbReference type="EMBL" id="RXMA01000032">
    <property type="protein sequence ID" value="RTR15676.1"/>
    <property type="molecule type" value="Genomic_DNA"/>
</dbReference>
<dbReference type="AlphaFoldDB" id="A0A431VB91"/>
<feature type="chain" id="PRO_5019314024" description="DUF4384 domain-containing protein" evidence="2">
    <location>
        <begin position="27"/>
        <end position="226"/>
    </location>
</feature>
<name>A0A431VB91_9PROT</name>
<feature type="region of interest" description="Disordered" evidence="1">
    <location>
        <begin position="188"/>
        <end position="211"/>
    </location>
</feature>
<sequence>MQHRCSKAALSAIVWGAFVLATPSFAQSSGSPESFSLDPRPLQAVPVNAVPTVLDVRVFVVPADGHPFAVDPNQHRFATGEKFFLQVAGSLPGLFATINTNPNGVRTVIGDRGWLVDGTSSVRLPPADAQSKTFEMADQPGSELLIIKYWPCRDDDVDLSRLPTKITSRLQACSRIHAQLAETATDPKPESIILSPPQTTNTVDLTRPMPSSGPIVKSMVLQHVSK</sequence>
<evidence type="ECO:0000256" key="2">
    <source>
        <dbReference type="SAM" id="SignalP"/>
    </source>
</evidence>
<keyword evidence="2" id="KW-0732">Signal</keyword>
<evidence type="ECO:0000313" key="3">
    <source>
        <dbReference type="EMBL" id="RTR15676.1"/>
    </source>
</evidence>
<feature type="signal peptide" evidence="2">
    <location>
        <begin position="1"/>
        <end position="26"/>
    </location>
</feature>
<dbReference type="Proteomes" id="UP000277007">
    <property type="component" value="Unassembled WGS sequence"/>
</dbReference>